<evidence type="ECO:0000256" key="5">
    <source>
        <dbReference type="ARBA" id="ARBA00023136"/>
    </source>
</evidence>
<dbReference type="InterPro" id="IPR002528">
    <property type="entry name" value="MATE_fam"/>
</dbReference>
<evidence type="ECO:0000256" key="2">
    <source>
        <dbReference type="ARBA" id="ARBA00022475"/>
    </source>
</evidence>
<reference evidence="7" key="1">
    <citation type="journal article" date="2023" name="Nat. Commun.">
        <title>Identification of a novel Human Milk Oligosaccharides utilization cluster in the infant gut commensal Bacteroides dorei.</title>
        <authorList>
            <person name="Kijner S."/>
            <person name="Ennis D."/>
            <person name="Shmorak S."/>
            <person name="Florentin A."/>
            <person name="Yassour M."/>
        </authorList>
    </citation>
    <scope>NUCLEOTIDE SEQUENCE</scope>
    <source>
        <strain evidence="7">2</strain>
    </source>
</reference>
<dbReference type="GO" id="GO:0042910">
    <property type="term" value="F:xenobiotic transmembrane transporter activity"/>
    <property type="evidence" value="ECO:0007669"/>
    <property type="project" value="InterPro"/>
</dbReference>
<dbReference type="AlphaFoldDB" id="A0AA95KSL0"/>
<evidence type="ECO:0000313" key="7">
    <source>
        <dbReference type="EMBL" id="WHX08676.1"/>
    </source>
</evidence>
<dbReference type="InterPro" id="IPR050833">
    <property type="entry name" value="Poly_Biosynth_Transport"/>
</dbReference>
<evidence type="ECO:0000256" key="1">
    <source>
        <dbReference type="ARBA" id="ARBA00004651"/>
    </source>
</evidence>
<keyword evidence="5 6" id="KW-0472">Membrane</keyword>
<sequence>MSSNRNNRKIARNTMFLYARMFVTMLFGIYTSRIVLEALGETNFGIYNVVGGIVIILNFLNATLVASTQRYINMSLGERSASYTKDVFSAAIKIHHVLSLIIVLLAETIGFWFMNTVLTIPEDRVFAANVIYQFSIVTVFLSINTSPLQAMVISQEKMGYYAILSMVSTFAKFLFAYYLLVTMQDRLIVYGGTLCLVGLIDYLLYRIICSRNIEVCRGKLAVKDKSIYKSMLSFSSWALIGSLAGSLSNQGINILLNIFFGPAVNAARGLAMTFNNYVYSFVANFTIAVNPQIVKTYASNEYESMYDLLLKSIKFSVFLFAFLAFPVLFEAKFILGLWLKEVPEYTTAFCQIIVLESFVSCAERPMATACNAIGCVKQVNLSVGVLYMLSFVVSWGLLLMTSNALIPFIVHFVTILIGVICFLLFIGKYIHINKIFFVKKVVIKSIVTLLPPALILAAIHYNMEEGWRRAITTCIASFSIITISIYYIGFDKTERSKIISMIKQKIVSKL</sequence>
<dbReference type="GO" id="GO:0015297">
    <property type="term" value="F:antiporter activity"/>
    <property type="evidence" value="ECO:0007669"/>
    <property type="project" value="InterPro"/>
</dbReference>
<dbReference type="PANTHER" id="PTHR30250">
    <property type="entry name" value="PST FAMILY PREDICTED COLANIC ACID TRANSPORTER"/>
    <property type="match status" value="1"/>
</dbReference>
<comment type="subcellular location">
    <subcellularLocation>
        <location evidence="1">Cell membrane</location>
        <topology evidence="1">Multi-pass membrane protein</topology>
    </subcellularLocation>
</comment>
<feature type="transmembrane region" description="Helical" evidence="6">
    <location>
        <begin position="315"/>
        <end position="339"/>
    </location>
</feature>
<name>A0AA95KSL0_9BACT</name>
<evidence type="ECO:0000256" key="3">
    <source>
        <dbReference type="ARBA" id="ARBA00022692"/>
    </source>
</evidence>
<organism evidence="7 8">
    <name type="scientific">Phocaeicola dorei</name>
    <dbReference type="NCBI Taxonomy" id="357276"/>
    <lineage>
        <taxon>Bacteria</taxon>
        <taxon>Pseudomonadati</taxon>
        <taxon>Bacteroidota</taxon>
        <taxon>Bacteroidia</taxon>
        <taxon>Bacteroidales</taxon>
        <taxon>Bacteroidaceae</taxon>
        <taxon>Phocaeicola</taxon>
    </lineage>
</organism>
<evidence type="ECO:0000256" key="6">
    <source>
        <dbReference type="SAM" id="Phobius"/>
    </source>
</evidence>
<feature type="transmembrane region" description="Helical" evidence="6">
    <location>
        <begin position="21"/>
        <end position="40"/>
    </location>
</feature>
<gene>
    <name evidence="7" type="ORF">QNN11_14430</name>
</gene>
<dbReference type="RefSeq" id="WP_008673863.1">
    <property type="nucleotide sequence ID" value="NZ_CAXTLI010000004.1"/>
</dbReference>
<keyword evidence="4 6" id="KW-1133">Transmembrane helix</keyword>
<evidence type="ECO:0000256" key="4">
    <source>
        <dbReference type="ARBA" id="ARBA00022989"/>
    </source>
</evidence>
<proteinExistence type="predicted"/>
<feature type="transmembrane region" description="Helical" evidence="6">
    <location>
        <begin position="226"/>
        <end position="247"/>
    </location>
</feature>
<dbReference type="PANTHER" id="PTHR30250:SF26">
    <property type="entry name" value="PSMA PROTEIN"/>
    <property type="match status" value="1"/>
</dbReference>
<dbReference type="GO" id="GO:0005886">
    <property type="term" value="C:plasma membrane"/>
    <property type="evidence" value="ECO:0007669"/>
    <property type="project" value="UniProtKB-SubCell"/>
</dbReference>
<keyword evidence="3 6" id="KW-0812">Transmembrane</keyword>
<feature type="transmembrane region" description="Helical" evidence="6">
    <location>
        <begin position="126"/>
        <end position="146"/>
    </location>
</feature>
<accession>A0AA95KSL0</accession>
<protein>
    <submittedName>
        <fullName evidence="7">MATE family efflux transporter</fullName>
    </submittedName>
</protein>
<feature type="transmembrane region" description="Helical" evidence="6">
    <location>
        <begin position="404"/>
        <end position="429"/>
    </location>
</feature>
<feature type="transmembrane region" description="Helical" evidence="6">
    <location>
        <begin position="87"/>
        <end position="114"/>
    </location>
</feature>
<feature type="transmembrane region" description="Helical" evidence="6">
    <location>
        <begin position="467"/>
        <end position="488"/>
    </location>
</feature>
<evidence type="ECO:0000313" key="8">
    <source>
        <dbReference type="Proteomes" id="UP001177934"/>
    </source>
</evidence>
<dbReference type="Proteomes" id="UP001177934">
    <property type="component" value="Chromosome"/>
</dbReference>
<feature type="transmembrane region" description="Helical" evidence="6">
    <location>
        <begin position="379"/>
        <end position="398"/>
    </location>
</feature>
<dbReference type="EMBL" id="CP126056">
    <property type="protein sequence ID" value="WHX08676.1"/>
    <property type="molecule type" value="Genomic_DNA"/>
</dbReference>
<feature type="transmembrane region" description="Helical" evidence="6">
    <location>
        <begin position="46"/>
        <end position="66"/>
    </location>
</feature>
<feature type="transmembrane region" description="Helical" evidence="6">
    <location>
        <begin position="441"/>
        <end position="461"/>
    </location>
</feature>
<dbReference type="Pfam" id="PF01554">
    <property type="entry name" value="MatE"/>
    <property type="match status" value="1"/>
</dbReference>
<feature type="transmembrane region" description="Helical" evidence="6">
    <location>
        <begin position="158"/>
        <end position="181"/>
    </location>
</feature>
<keyword evidence="2" id="KW-1003">Cell membrane</keyword>
<feature type="transmembrane region" description="Helical" evidence="6">
    <location>
        <begin position="187"/>
        <end position="205"/>
    </location>
</feature>